<proteinExistence type="predicted"/>
<evidence type="ECO:0000313" key="15">
    <source>
        <dbReference type="Proteomes" id="UP000324611"/>
    </source>
</evidence>
<evidence type="ECO:0000256" key="10">
    <source>
        <dbReference type="ARBA" id="ARBA00023049"/>
    </source>
</evidence>
<keyword evidence="5" id="KW-0812">Transmembrane</keyword>
<reference evidence="14 15" key="2">
    <citation type="submission" date="2019-09" db="EMBL/GenBank/DDBJ databases">
        <authorList>
            <person name="Jin C."/>
        </authorList>
    </citation>
    <scope>NUCLEOTIDE SEQUENCE [LARGE SCALE GENOMIC DNA]</scope>
    <source>
        <strain evidence="14 15">BN140078</strain>
    </source>
</reference>
<name>A0A5B2VQC9_9BACT</name>
<comment type="cofactor">
    <cofactor evidence="2">
        <name>Co(2+)</name>
        <dbReference type="ChEBI" id="CHEBI:48828"/>
    </cofactor>
</comment>
<evidence type="ECO:0000256" key="6">
    <source>
        <dbReference type="ARBA" id="ARBA00022723"/>
    </source>
</evidence>
<dbReference type="CDD" id="cd14789">
    <property type="entry name" value="Tiki"/>
    <property type="match status" value="1"/>
</dbReference>
<comment type="cofactor">
    <cofactor evidence="1">
        <name>Mn(2+)</name>
        <dbReference type="ChEBI" id="CHEBI:29035"/>
    </cofactor>
</comment>
<dbReference type="InterPro" id="IPR040230">
    <property type="entry name" value="TIKI1/2-like"/>
</dbReference>
<evidence type="ECO:0000313" key="14">
    <source>
        <dbReference type="EMBL" id="KAA2240868.1"/>
    </source>
</evidence>
<dbReference type="Pfam" id="PF01963">
    <property type="entry name" value="TraB_PrgY_gumN"/>
    <property type="match status" value="1"/>
</dbReference>
<keyword evidence="15" id="KW-1185">Reference proteome</keyword>
<comment type="subcellular location">
    <subcellularLocation>
        <location evidence="3">Membrane</location>
        <topology evidence="3">Single-pass type I membrane protein</topology>
    </subcellularLocation>
</comment>
<keyword evidence="7 13" id="KW-0732">Signal</keyword>
<reference evidence="14 15" key="1">
    <citation type="submission" date="2019-09" db="EMBL/GenBank/DDBJ databases">
        <title>Chitinophaga ginsengihumi sp. nov., isolated from soil of ginseng rhizosphere.</title>
        <authorList>
            <person name="Lee J."/>
        </authorList>
    </citation>
    <scope>NUCLEOTIDE SEQUENCE [LARGE SCALE GENOMIC DNA]</scope>
    <source>
        <strain evidence="14 15">BN140078</strain>
    </source>
</reference>
<keyword evidence="10" id="KW-0482">Metalloprotease</keyword>
<evidence type="ECO:0000256" key="1">
    <source>
        <dbReference type="ARBA" id="ARBA00001936"/>
    </source>
</evidence>
<evidence type="ECO:0000256" key="5">
    <source>
        <dbReference type="ARBA" id="ARBA00022692"/>
    </source>
</evidence>
<evidence type="ECO:0000256" key="4">
    <source>
        <dbReference type="ARBA" id="ARBA00022670"/>
    </source>
</evidence>
<comment type="caution">
    <text evidence="14">The sequence shown here is derived from an EMBL/GenBank/DDBJ whole genome shotgun (WGS) entry which is preliminary data.</text>
</comment>
<evidence type="ECO:0000256" key="2">
    <source>
        <dbReference type="ARBA" id="ARBA00001941"/>
    </source>
</evidence>
<gene>
    <name evidence="14" type="ORF">F0L74_32580</name>
</gene>
<accession>A0A5B2VQC9</accession>
<protein>
    <submittedName>
        <fullName evidence="14">TraB/GumN family protein</fullName>
    </submittedName>
</protein>
<sequence length="288" mass="32535">MRNLMYSLSALLAAIFACAPTAAAQRPLERSLLWEISGNGLQQPSYIYGTMHLMCPGDFAVSDKTRRVFASTGKLVLEVNMFDPNELVVLQQKMLSDTPQSVRLSPERYAWLDSLLQKQAGVPLKPFDNFRLSVLAALMAQKAFSCDSTRSYEEEFKNMADSRHITLSGLETMEEEADYFNKAFTDEYVLQQLTGFDDMKKETLLSVQYYKAEDVEAMYKMMTADKSMDEQSRYWLLEVRNANWVQRMPAIMKAGSTFFAVGAGHLAGEKGVIRLLRAGGYTVKPVME</sequence>
<keyword evidence="4" id="KW-0645">Protease</keyword>
<dbReference type="GO" id="GO:0016020">
    <property type="term" value="C:membrane"/>
    <property type="evidence" value="ECO:0007669"/>
    <property type="project" value="UniProtKB-SubCell"/>
</dbReference>
<dbReference type="GO" id="GO:0046872">
    <property type="term" value="F:metal ion binding"/>
    <property type="evidence" value="ECO:0007669"/>
    <property type="project" value="UniProtKB-KW"/>
</dbReference>
<evidence type="ECO:0000256" key="13">
    <source>
        <dbReference type="SAM" id="SignalP"/>
    </source>
</evidence>
<dbReference type="AlphaFoldDB" id="A0A5B2VQC9"/>
<dbReference type="PANTHER" id="PTHR31120">
    <property type="entry name" value="METALLOPROTEASE TIKI"/>
    <property type="match status" value="1"/>
</dbReference>
<evidence type="ECO:0000256" key="3">
    <source>
        <dbReference type="ARBA" id="ARBA00004479"/>
    </source>
</evidence>
<dbReference type="PANTHER" id="PTHR31120:SF6">
    <property type="entry name" value="METALLOPROTEASE TIKI HOMOLOG"/>
    <property type="match status" value="1"/>
</dbReference>
<keyword evidence="12" id="KW-0325">Glycoprotein</keyword>
<dbReference type="Proteomes" id="UP000324611">
    <property type="component" value="Unassembled WGS sequence"/>
</dbReference>
<keyword evidence="6" id="KW-0479">Metal-binding</keyword>
<evidence type="ECO:0000256" key="12">
    <source>
        <dbReference type="ARBA" id="ARBA00023180"/>
    </source>
</evidence>
<evidence type="ECO:0000256" key="11">
    <source>
        <dbReference type="ARBA" id="ARBA00023136"/>
    </source>
</evidence>
<dbReference type="PROSITE" id="PS51257">
    <property type="entry name" value="PROKAR_LIPOPROTEIN"/>
    <property type="match status" value="1"/>
</dbReference>
<keyword evidence="9" id="KW-1133">Transmembrane helix</keyword>
<dbReference type="InterPro" id="IPR002816">
    <property type="entry name" value="TraB/PrgY/GumN_fam"/>
</dbReference>
<evidence type="ECO:0000256" key="7">
    <source>
        <dbReference type="ARBA" id="ARBA00022729"/>
    </source>
</evidence>
<feature type="chain" id="PRO_5023092833" evidence="13">
    <location>
        <begin position="25"/>
        <end position="288"/>
    </location>
</feature>
<dbReference type="RefSeq" id="WP_149842047.1">
    <property type="nucleotide sequence ID" value="NZ_VUOC01000004.1"/>
</dbReference>
<evidence type="ECO:0000256" key="8">
    <source>
        <dbReference type="ARBA" id="ARBA00022801"/>
    </source>
</evidence>
<organism evidence="14 15">
    <name type="scientific">Chitinophaga agrisoli</name>
    <dbReference type="NCBI Taxonomy" id="2607653"/>
    <lineage>
        <taxon>Bacteria</taxon>
        <taxon>Pseudomonadati</taxon>
        <taxon>Bacteroidota</taxon>
        <taxon>Chitinophagia</taxon>
        <taxon>Chitinophagales</taxon>
        <taxon>Chitinophagaceae</taxon>
        <taxon>Chitinophaga</taxon>
    </lineage>
</organism>
<dbReference type="GO" id="GO:0004222">
    <property type="term" value="F:metalloendopeptidase activity"/>
    <property type="evidence" value="ECO:0007669"/>
    <property type="project" value="TreeGrafter"/>
</dbReference>
<evidence type="ECO:0000256" key="9">
    <source>
        <dbReference type="ARBA" id="ARBA00022989"/>
    </source>
</evidence>
<dbReference type="GO" id="GO:0030178">
    <property type="term" value="P:negative regulation of Wnt signaling pathway"/>
    <property type="evidence" value="ECO:0007669"/>
    <property type="project" value="InterPro"/>
</dbReference>
<keyword evidence="8" id="KW-0378">Hydrolase</keyword>
<dbReference type="EMBL" id="VUOC01000004">
    <property type="protein sequence ID" value="KAA2240868.1"/>
    <property type="molecule type" value="Genomic_DNA"/>
</dbReference>
<dbReference type="GO" id="GO:0006508">
    <property type="term" value="P:proteolysis"/>
    <property type="evidence" value="ECO:0007669"/>
    <property type="project" value="UniProtKB-KW"/>
</dbReference>
<feature type="signal peptide" evidence="13">
    <location>
        <begin position="1"/>
        <end position="24"/>
    </location>
</feature>
<keyword evidence="11" id="KW-0472">Membrane</keyword>